<protein>
    <submittedName>
        <fullName evidence="1">Uncharacterized protein</fullName>
    </submittedName>
</protein>
<dbReference type="Proteomes" id="UP000198942">
    <property type="component" value="Unassembled WGS sequence"/>
</dbReference>
<keyword evidence="2" id="KW-1185">Reference proteome</keyword>
<organism evidence="1 2">
    <name type="scientific">Mucilaginibacter gossypiicola</name>
    <dbReference type="NCBI Taxonomy" id="551995"/>
    <lineage>
        <taxon>Bacteria</taxon>
        <taxon>Pseudomonadati</taxon>
        <taxon>Bacteroidota</taxon>
        <taxon>Sphingobacteriia</taxon>
        <taxon>Sphingobacteriales</taxon>
        <taxon>Sphingobacteriaceae</taxon>
        <taxon>Mucilaginibacter</taxon>
    </lineage>
</organism>
<dbReference type="STRING" id="551995.SAMN05192574_105302"/>
<evidence type="ECO:0000313" key="1">
    <source>
        <dbReference type="EMBL" id="SEO10057.1"/>
    </source>
</evidence>
<dbReference type="EMBL" id="FOCL01000005">
    <property type="protein sequence ID" value="SEO10057.1"/>
    <property type="molecule type" value="Genomic_DNA"/>
</dbReference>
<evidence type="ECO:0000313" key="2">
    <source>
        <dbReference type="Proteomes" id="UP000198942"/>
    </source>
</evidence>
<dbReference type="AlphaFoldDB" id="A0A1H8LY70"/>
<gene>
    <name evidence="1" type="ORF">SAMN05192574_105302</name>
</gene>
<proteinExistence type="predicted"/>
<reference evidence="2" key="1">
    <citation type="submission" date="2016-10" db="EMBL/GenBank/DDBJ databases">
        <authorList>
            <person name="Varghese N."/>
            <person name="Submissions S."/>
        </authorList>
    </citation>
    <scope>NUCLEOTIDE SEQUENCE [LARGE SCALE GENOMIC DNA]</scope>
    <source>
        <strain evidence="2">Gh-48</strain>
    </source>
</reference>
<name>A0A1H8LY70_9SPHI</name>
<accession>A0A1H8LY70</accession>
<sequence length="86" mass="10012">MQAAFLFRGCEEQAADYTADEYDRTEPHIDQRHGQCAEHQACEQKADSPINEFPFKAFENKGLLKPLINSVLWRHLQAEESFDDQR</sequence>